<dbReference type="STRING" id="1187848.A1QO_06805"/>
<feature type="domain" description="Glycosyl transferase family 1" evidence="1">
    <location>
        <begin position="191"/>
        <end position="328"/>
    </location>
</feature>
<dbReference type="InterPro" id="IPR028098">
    <property type="entry name" value="Glyco_trans_4-like_N"/>
</dbReference>
<proteinExistence type="predicted"/>
<dbReference type="RefSeq" id="WP_017041190.1">
    <property type="nucleotide sequence ID" value="NZ_AJYQ02000089.1"/>
</dbReference>
<dbReference type="AlphaFoldDB" id="A0A1E5BFE3"/>
<organism evidence="3 4">
    <name type="scientific">Vibrio genomosp. F10 str. ZF-129</name>
    <dbReference type="NCBI Taxonomy" id="1187848"/>
    <lineage>
        <taxon>Bacteria</taxon>
        <taxon>Pseudomonadati</taxon>
        <taxon>Pseudomonadota</taxon>
        <taxon>Gammaproteobacteria</taxon>
        <taxon>Vibrionales</taxon>
        <taxon>Vibrionaceae</taxon>
        <taxon>Vibrio</taxon>
    </lineage>
</organism>
<dbReference type="Proteomes" id="UP000094741">
    <property type="component" value="Unassembled WGS sequence"/>
</dbReference>
<sequence length="384" mass="42566">MNSKNSQLGQTVVHVVQHLAPGGLESLALDLLSFSTPLNRVMIVSLEGEKNQSITNWPRLKPFANQVLFLEKQPGVKLGTLAQLIKVFRQIKPDVVHTHHIGPLVYAGLAARLASVPVRIHTEHDVWHLNNVKHRRLERVALNISKPQLVADADQVKNALLNHFSYENTITIKNGIDGDKFQPGAMGVARKHFHLPSDKTLIGCAGRLEHVKGHDLAIAALSYLPRNIELVIAGDGSQRQKLAQLARQYAVSDRVTFLGMVDDMQRFYQALDIFCMPSRSEGFPLSPLEAQACNVPTAVTDVGASKETLCPTSGRLIKANDVHNMVDVLFQMARRHANLNSSLQPNVDDKQTPREFVLKHNNIRNMVKSYENLALKALNTEAAV</sequence>
<dbReference type="EMBL" id="AJYQ02000089">
    <property type="protein sequence ID" value="OEE34538.1"/>
    <property type="molecule type" value="Genomic_DNA"/>
</dbReference>
<comment type="caution">
    <text evidence="3">The sequence shown here is derived from an EMBL/GenBank/DDBJ whole genome shotgun (WGS) entry which is preliminary data.</text>
</comment>
<dbReference type="Gene3D" id="3.40.50.2000">
    <property type="entry name" value="Glycogen Phosphorylase B"/>
    <property type="match status" value="2"/>
</dbReference>
<dbReference type="GO" id="GO:0016757">
    <property type="term" value="F:glycosyltransferase activity"/>
    <property type="evidence" value="ECO:0007669"/>
    <property type="project" value="InterPro"/>
</dbReference>
<name>A0A1E5BFE3_9VIBR</name>
<evidence type="ECO:0000259" key="2">
    <source>
        <dbReference type="Pfam" id="PF13439"/>
    </source>
</evidence>
<evidence type="ECO:0000313" key="3">
    <source>
        <dbReference type="EMBL" id="OEE34538.1"/>
    </source>
</evidence>
<evidence type="ECO:0000313" key="4">
    <source>
        <dbReference type="Proteomes" id="UP000094741"/>
    </source>
</evidence>
<reference evidence="3 4" key="1">
    <citation type="journal article" date="2012" name="Science">
        <title>Ecological populations of bacteria act as socially cohesive units of antibiotic production and resistance.</title>
        <authorList>
            <person name="Cordero O.X."/>
            <person name="Wildschutte H."/>
            <person name="Kirkup B."/>
            <person name="Proehl S."/>
            <person name="Ngo L."/>
            <person name="Hussain F."/>
            <person name="Le Roux F."/>
            <person name="Mincer T."/>
            <person name="Polz M.F."/>
        </authorList>
    </citation>
    <scope>NUCLEOTIDE SEQUENCE [LARGE SCALE GENOMIC DNA]</scope>
    <source>
        <strain evidence="3 4">ZF-129</strain>
    </source>
</reference>
<evidence type="ECO:0000259" key="1">
    <source>
        <dbReference type="Pfam" id="PF00534"/>
    </source>
</evidence>
<protein>
    <submittedName>
        <fullName evidence="3">Glycosyl transferase</fullName>
    </submittedName>
</protein>
<dbReference type="Pfam" id="PF13439">
    <property type="entry name" value="Glyco_transf_4"/>
    <property type="match status" value="1"/>
</dbReference>
<dbReference type="Pfam" id="PF00534">
    <property type="entry name" value="Glycos_transf_1"/>
    <property type="match status" value="1"/>
</dbReference>
<dbReference type="GO" id="GO:1901135">
    <property type="term" value="P:carbohydrate derivative metabolic process"/>
    <property type="evidence" value="ECO:0007669"/>
    <property type="project" value="UniProtKB-ARBA"/>
</dbReference>
<feature type="domain" description="Glycosyltransferase subfamily 4-like N-terminal" evidence="2">
    <location>
        <begin position="22"/>
        <end position="177"/>
    </location>
</feature>
<keyword evidence="3" id="KW-0808">Transferase</keyword>
<gene>
    <name evidence="3" type="ORF">A1QO_06805</name>
</gene>
<dbReference type="eggNOG" id="COG0438">
    <property type="taxonomic scope" value="Bacteria"/>
</dbReference>
<accession>A0A1E5BFE3</accession>
<dbReference type="PANTHER" id="PTHR12526">
    <property type="entry name" value="GLYCOSYLTRANSFERASE"/>
    <property type="match status" value="1"/>
</dbReference>
<dbReference type="InterPro" id="IPR001296">
    <property type="entry name" value="Glyco_trans_1"/>
</dbReference>
<dbReference type="SUPFAM" id="SSF53756">
    <property type="entry name" value="UDP-Glycosyltransferase/glycogen phosphorylase"/>
    <property type="match status" value="1"/>
</dbReference>
<dbReference type="OrthoDB" id="9775208at2"/>